<proteinExistence type="predicted"/>
<keyword evidence="2" id="KW-1185">Reference proteome</keyword>
<dbReference type="EMBL" id="BGPR01000002">
    <property type="protein sequence ID" value="GBL72586.1"/>
    <property type="molecule type" value="Genomic_DNA"/>
</dbReference>
<dbReference type="Proteomes" id="UP000499080">
    <property type="component" value="Unassembled WGS sequence"/>
</dbReference>
<protein>
    <submittedName>
        <fullName evidence="1">Uncharacterized protein</fullName>
    </submittedName>
</protein>
<gene>
    <name evidence="1" type="ORF">AVEN_127853_1</name>
</gene>
<comment type="caution">
    <text evidence="1">The sequence shown here is derived from an EMBL/GenBank/DDBJ whole genome shotgun (WGS) entry which is preliminary data.</text>
</comment>
<evidence type="ECO:0000313" key="2">
    <source>
        <dbReference type="Proteomes" id="UP000499080"/>
    </source>
</evidence>
<reference evidence="1 2" key="1">
    <citation type="journal article" date="2019" name="Sci. Rep.">
        <title>Orb-weaving spider Araneus ventricosus genome elucidates the spidroin gene catalogue.</title>
        <authorList>
            <person name="Kono N."/>
            <person name="Nakamura H."/>
            <person name="Ohtoshi R."/>
            <person name="Moran D.A.P."/>
            <person name="Shinohara A."/>
            <person name="Yoshida Y."/>
            <person name="Fujiwara M."/>
            <person name="Mori M."/>
            <person name="Tomita M."/>
            <person name="Arakawa K."/>
        </authorList>
    </citation>
    <scope>NUCLEOTIDE SEQUENCE [LARGE SCALE GENOMIC DNA]</scope>
</reference>
<sequence>MSTNSKNLVTNVPLSRNATAPTCRSSLPPEPLTPSLDILMLEFESVVNTGDESYNMAIKVTLFQVNLVILLRLVTCGVRKKETSLALETLSASHLQHYIYSNLLGYLFDFLLNTDMPII</sequence>
<dbReference type="AlphaFoldDB" id="A0A4Y1ZZU1"/>
<accession>A0A4Y1ZZU1</accession>
<name>A0A4Y1ZZU1_ARAVE</name>
<evidence type="ECO:0000313" key="1">
    <source>
        <dbReference type="EMBL" id="GBL72586.1"/>
    </source>
</evidence>
<organism evidence="1 2">
    <name type="scientific">Araneus ventricosus</name>
    <name type="common">Orbweaver spider</name>
    <name type="synonym">Epeira ventricosa</name>
    <dbReference type="NCBI Taxonomy" id="182803"/>
    <lineage>
        <taxon>Eukaryota</taxon>
        <taxon>Metazoa</taxon>
        <taxon>Ecdysozoa</taxon>
        <taxon>Arthropoda</taxon>
        <taxon>Chelicerata</taxon>
        <taxon>Arachnida</taxon>
        <taxon>Araneae</taxon>
        <taxon>Araneomorphae</taxon>
        <taxon>Entelegynae</taxon>
        <taxon>Araneoidea</taxon>
        <taxon>Araneidae</taxon>
        <taxon>Araneus</taxon>
    </lineage>
</organism>